<evidence type="ECO:0000313" key="2">
    <source>
        <dbReference type="Proteomes" id="UP001324634"/>
    </source>
</evidence>
<gene>
    <name evidence="1" type="ORF">SOO65_16375</name>
</gene>
<organism evidence="1 2">
    <name type="scientific">Peredibacter starrii</name>
    <dbReference type="NCBI Taxonomy" id="28202"/>
    <lineage>
        <taxon>Bacteria</taxon>
        <taxon>Pseudomonadati</taxon>
        <taxon>Bdellovibrionota</taxon>
        <taxon>Bacteriovoracia</taxon>
        <taxon>Bacteriovoracales</taxon>
        <taxon>Bacteriovoracaceae</taxon>
        <taxon>Peredibacter</taxon>
    </lineage>
</organism>
<dbReference type="AlphaFoldDB" id="A0AAX4HM20"/>
<dbReference type="RefSeq" id="WP_321392755.1">
    <property type="nucleotide sequence ID" value="NZ_CP139487.1"/>
</dbReference>
<keyword evidence="2" id="KW-1185">Reference proteome</keyword>
<dbReference type="Proteomes" id="UP001324634">
    <property type="component" value="Chromosome"/>
</dbReference>
<reference evidence="1 2" key="1">
    <citation type="submission" date="2023-11" db="EMBL/GenBank/DDBJ databases">
        <title>Peredibacter starrii A3.12.</title>
        <authorList>
            <person name="Mitchell R.J."/>
        </authorList>
    </citation>
    <scope>NUCLEOTIDE SEQUENCE [LARGE SCALE GENOMIC DNA]</scope>
    <source>
        <strain evidence="1 2">A3.12</strain>
    </source>
</reference>
<protein>
    <submittedName>
        <fullName evidence="1">Uncharacterized protein</fullName>
    </submittedName>
</protein>
<sequence length="120" mass="13676">MNFALAIFATFFICFKAKASYECRLNLSYAEESGLVVGEKIIKAKTSEMRQKNEGVIMEESLEDKVSLKSFMAGWTGEEQAVIEVFRNSKAISEKYELRGNSEKTVWFDDYKLEVNCSIS</sequence>
<evidence type="ECO:0000313" key="1">
    <source>
        <dbReference type="EMBL" id="WPU64271.1"/>
    </source>
</evidence>
<dbReference type="EMBL" id="CP139487">
    <property type="protein sequence ID" value="WPU64271.1"/>
    <property type="molecule type" value="Genomic_DNA"/>
</dbReference>
<accession>A0AAX4HM20</accession>
<dbReference type="KEGG" id="psti:SOO65_16375"/>
<proteinExistence type="predicted"/>
<name>A0AAX4HM20_9BACT</name>